<keyword evidence="2" id="KW-1185">Reference proteome</keyword>
<accession>A0ACC4AJ08</accession>
<reference evidence="1 2" key="1">
    <citation type="journal article" date="2024" name="Plant Biotechnol. J.">
        <title>Genome and CRISPR/Cas9 system of a widespread forest tree (Populus alba) in the world.</title>
        <authorList>
            <person name="Liu Y.J."/>
            <person name="Jiang P.F."/>
            <person name="Han X.M."/>
            <person name="Li X.Y."/>
            <person name="Wang H.M."/>
            <person name="Wang Y.J."/>
            <person name="Wang X.X."/>
            <person name="Zeng Q.Y."/>
        </authorList>
    </citation>
    <scope>NUCLEOTIDE SEQUENCE [LARGE SCALE GENOMIC DNA]</scope>
    <source>
        <strain evidence="2">cv. PAL-ZL1</strain>
    </source>
</reference>
<proteinExistence type="predicted"/>
<name>A0ACC4AJ08_POPAL</name>
<evidence type="ECO:0000313" key="2">
    <source>
        <dbReference type="Proteomes" id="UP000309997"/>
    </source>
</evidence>
<evidence type="ECO:0000313" key="1">
    <source>
        <dbReference type="EMBL" id="KAL3566151.1"/>
    </source>
</evidence>
<organism evidence="1 2">
    <name type="scientific">Populus alba</name>
    <name type="common">White poplar</name>
    <dbReference type="NCBI Taxonomy" id="43335"/>
    <lineage>
        <taxon>Eukaryota</taxon>
        <taxon>Viridiplantae</taxon>
        <taxon>Streptophyta</taxon>
        <taxon>Embryophyta</taxon>
        <taxon>Tracheophyta</taxon>
        <taxon>Spermatophyta</taxon>
        <taxon>Magnoliopsida</taxon>
        <taxon>eudicotyledons</taxon>
        <taxon>Gunneridae</taxon>
        <taxon>Pentapetalae</taxon>
        <taxon>rosids</taxon>
        <taxon>fabids</taxon>
        <taxon>Malpighiales</taxon>
        <taxon>Salicaceae</taxon>
        <taxon>Saliceae</taxon>
        <taxon>Populus</taxon>
    </lineage>
</organism>
<dbReference type="Proteomes" id="UP000309997">
    <property type="component" value="Unassembled WGS sequence"/>
</dbReference>
<sequence length="212" mass="24456">MLEEDLENDELSVGDGDGDVGDDIEDEDGDEEEEEEEERPMTLKYWQLRRLARALKTGHCKNSVKSLAAELFLDRAVVLDLLRDTPLNLVMMSAAMPDEPGTEVKVPIHVMQGSWFARKRLKKVHVDTPYSVYRRTRRPTGKEGEEEQEGREEKEVGRRYKRGKRKSSHGSTAFRRQGSSGVVWEDEYFLKEDKVDYKELKAMSDCESCQHD</sequence>
<dbReference type="EMBL" id="RCHU02000018">
    <property type="protein sequence ID" value="KAL3566151.1"/>
    <property type="molecule type" value="Genomic_DNA"/>
</dbReference>
<protein>
    <submittedName>
        <fullName evidence="1">Uncharacterized protein</fullName>
    </submittedName>
</protein>
<gene>
    <name evidence="1" type="ORF">D5086_031566</name>
</gene>
<comment type="caution">
    <text evidence="1">The sequence shown here is derived from an EMBL/GenBank/DDBJ whole genome shotgun (WGS) entry which is preliminary data.</text>
</comment>